<sequence>MGEGIAAVFLETRNWGKTAKFLQRVGFTLDFETDHSSGQLSRGDGPPVFVAEVPDREPSASLVVPVPDESLDPALEVLTPFEDTHYGTREASVRDPDGRVWVLRVAS</sequence>
<reference evidence="1 2" key="1">
    <citation type="submission" date="2020-08" db="EMBL/GenBank/DDBJ databases">
        <title>Sequencing the genomes of 1000 actinobacteria strains.</title>
        <authorList>
            <person name="Klenk H.-P."/>
        </authorList>
    </citation>
    <scope>NUCLEOTIDE SEQUENCE [LARGE SCALE GENOMIC DNA]</scope>
    <source>
        <strain evidence="1 2">DSM 45859</strain>
    </source>
</reference>
<dbReference type="Proteomes" id="UP000581769">
    <property type="component" value="Unassembled WGS sequence"/>
</dbReference>
<evidence type="ECO:0000313" key="2">
    <source>
        <dbReference type="Proteomes" id="UP000581769"/>
    </source>
</evidence>
<protein>
    <recommendedName>
        <fullName evidence="3">Glyoxalase</fullName>
    </recommendedName>
</protein>
<gene>
    <name evidence="1" type="ORF">BJY18_002801</name>
</gene>
<dbReference type="SUPFAM" id="SSF54593">
    <property type="entry name" value="Glyoxalase/Bleomycin resistance protein/Dihydroxybiphenyl dioxygenase"/>
    <property type="match status" value="1"/>
</dbReference>
<organism evidence="1 2">
    <name type="scientific">Amycolatopsis jiangsuensis</name>
    <dbReference type="NCBI Taxonomy" id="1181879"/>
    <lineage>
        <taxon>Bacteria</taxon>
        <taxon>Bacillati</taxon>
        <taxon>Actinomycetota</taxon>
        <taxon>Actinomycetes</taxon>
        <taxon>Pseudonocardiales</taxon>
        <taxon>Pseudonocardiaceae</taxon>
        <taxon>Amycolatopsis</taxon>
    </lineage>
</organism>
<proteinExistence type="predicted"/>
<dbReference type="RefSeq" id="WP_184780363.1">
    <property type="nucleotide sequence ID" value="NZ_JACHMG010000001.1"/>
</dbReference>
<keyword evidence="2" id="KW-1185">Reference proteome</keyword>
<accession>A0A840ISC4</accession>
<comment type="caution">
    <text evidence="1">The sequence shown here is derived from an EMBL/GenBank/DDBJ whole genome shotgun (WGS) entry which is preliminary data.</text>
</comment>
<name>A0A840ISC4_9PSEU</name>
<evidence type="ECO:0008006" key="3">
    <source>
        <dbReference type="Google" id="ProtNLM"/>
    </source>
</evidence>
<dbReference type="InterPro" id="IPR029068">
    <property type="entry name" value="Glyas_Bleomycin-R_OHBP_Dase"/>
</dbReference>
<dbReference type="Gene3D" id="3.10.180.10">
    <property type="entry name" value="2,3-Dihydroxybiphenyl 1,2-Dioxygenase, domain 1"/>
    <property type="match status" value="1"/>
</dbReference>
<dbReference type="AlphaFoldDB" id="A0A840ISC4"/>
<evidence type="ECO:0000313" key="1">
    <source>
        <dbReference type="EMBL" id="MBB4685316.1"/>
    </source>
</evidence>
<dbReference type="EMBL" id="JACHMG010000001">
    <property type="protein sequence ID" value="MBB4685316.1"/>
    <property type="molecule type" value="Genomic_DNA"/>
</dbReference>